<dbReference type="SUPFAM" id="SSF55073">
    <property type="entry name" value="Nucleotide cyclase"/>
    <property type="match status" value="1"/>
</dbReference>
<dbReference type="PANTHER" id="PTHR11920:SF335">
    <property type="entry name" value="GUANYLATE CYCLASE"/>
    <property type="match status" value="1"/>
</dbReference>
<evidence type="ECO:0000256" key="3">
    <source>
        <dbReference type="ARBA" id="ARBA00022741"/>
    </source>
</evidence>
<organism evidence="8 9">
    <name type="scientific">Dreissena polymorpha</name>
    <name type="common">Zebra mussel</name>
    <name type="synonym">Mytilus polymorpha</name>
    <dbReference type="NCBI Taxonomy" id="45954"/>
    <lineage>
        <taxon>Eukaryota</taxon>
        <taxon>Metazoa</taxon>
        <taxon>Spiralia</taxon>
        <taxon>Lophotrochozoa</taxon>
        <taxon>Mollusca</taxon>
        <taxon>Bivalvia</taxon>
        <taxon>Autobranchia</taxon>
        <taxon>Heteroconchia</taxon>
        <taxon>Euheterodonta</taxon>
        <taxon>Imparidentia</taxon>
        <taxon>Neoheterodontei</taxon>
        <taxon>Myida</taxon>
        <taxon>Dreissenoidea</taxon>
        <taxon>Dreissenidae</taxon>
        <taxon>Dreissena</taxon>
    </lineage>
</organism>
<name>A0A9D4N4Q9_DREPO</name>
<gene>
    <name evidence="8" type="ORF">DPMN_011275</name>
</gene>
<proteinExistence type="predicted"/>
<reference evidence="8" key="1">
    <citation type="journal article" date="2019" name="bioRxiv">
        <title>The Genome of the Zebra Mussel, Dreissena polymorpha: A Resource for Invasive Species Research.</title>
        <authorList>
            <person name="McCartney M.A."/>
            <person name="Auch B."/>
            <person name="Kono T."/>
            <person name="Mallez S."/>
            <person name="Zhang Y."/>
            <person name="Obille A."/>
            <person name="Becker A."/>
            <person name="Abrahante J.E."/>
            <person name="Garbe J."/>
            <person name="Badalamenti J.P."/>
            <person name="Herman A."/>
            <person name="Mangelson H."/>
            <person name="Liachko I."/>
            <person name="Sullivan S."/>
            <person name="Sone E.D."/>
            <person name="Koren S."/>
            <person name="Silverstein K.A.T."/>
            <person name="Beckman K.B."/>
            <person name="Gohl D.M."/>
        </authorList>
    </citation>
    <scope>NUCLEOTIDE SEQUENCE</scope>
    <source>
        <strain evidence="8">Duluth1</strain>
        <tissue evidence="8">Whole animal</tissue>
    </source>
</reference>
<dbReference type="AlphaFoldDB" id="A0A9D4N4Q9"/>
<evidence type="ECO:0000256" key="2">
    <source>
        <dbReference type="ARBA" id="ARBA00022692"/>
    </source>
</evidence>
<dbReference type="Pfam" id="PF00211">
    <property type="entry name" value="Guanylate_cyc"/>
    <property type="match status" value="1"/>
</dbReference>
<sequence length="85" mass="9615">MHNPKHCNSLLIITKLHRQVETIGDAYMVASGLPERNGNEHVRQIALMSLEIVHSVCQFVIRHQPEVPLRARIGLHSGLYSRALL</sequence>
<keyword evidence="9" id="KW-1185">Reference proteome</keyword>
<evidence type="ECO:0000256" key="5">
    <source>
        <dbReference type="ARBA" id="ARBA00023136"/>
    </source>
</evidence>
<protein>
    <recommendedName>
        <fullName evidence="7">Guanylate cyclase domain-containing protein</fullName>
    </recommendedName>
</protein>
<evidence type="ECO:0000313" key="9">
    <source>
        <dbReference type="Proteomes" id="UP000828390"/>
    </source>
</evidence>
<dbReference type="Proteomes" id="UP000828390">
    <property type="component" value="Unassembled WGS sequence"/>
</dbReference>
<dbReference type="GO" id="GO:0005886">
    <property type="term" value="C:plasma membrane"/>
    <property type="evidence" value="ECO:0007669"/>
    <property type="project" value="TreeGrafter"/>
</dbReference>
<dbReference type="InterPro" id="IPR029787">
    <property type="entry name" value="Nucleotide_cyclase"/>
</dbReference>
<evidence type="ECO:0000256" key="4">
    <source>
        <dbReference type="ARBA" id="ARBA00022989"/>
    </source>
</evidence>
<dbReference type="EMBL" id="JAIWYP010000001">
    <property type="protein sequence ID" value="KAH3887259.1"/>
    <property type="molecule type" value="Genomic_DNA"/>
</dbReference>
<dbReference type="PROSITE" id="PS50125">
    <property type="entry name" value="GUANYLATE_CYCLASE_2"/>
    <property type="match status" value="1"/>
</dbReference>
<keyword evidence="6" id="KW-0456">Lyase</keyword>
<dbReference type="GO" id="GO:0007168">
    <property type="term" value="P:receptor guanylyl cyclase signaling pathway"/>
    <property type="evidence" value="ECO:0007669"/>
    <property type="project" value="TreeGrafter"/>
</dbReference>
<evidence type="ECO:0000313" key="8">
    <source>
        <dbReference type="EMBL" id="KAH3887259.1"/>
    </source>
</evidence>
<dbReference type="GO" id="GO:0001653">
    <property type="term" value="F:peptide receptor activity"/>
    <property type="evidence" value="ECO:0007669"/>
    <property type="project" value="TreeGrafter"/>
</dbReference>
<evidence type="ECO:0000256" key="1">
    <source>
        <dbReference type="ARBA" id="ARBA00004370"/>
    </source>
</evidence>
<keyword evidence="3" id="KW-0547">Nucleotide-binding</keyword>
<dbReference type="GO" id="GO:0035556">
    <property type="term" value="P:intracellular signal transduction"/>
    <property type="evidence" value="ECO:0007669"/>
    <property type="project" value="InterPro"/>
</dbReference>
<feature type="domain" description="Guanylate cyclase" evidence="7">
    <location>
        <begin position="19"/>
        <end position="85"/>
    </location>
</feature>
<dbReference type="InterPro" id="IPR001054">
    <property type="entry name" value="A/G_cyclase"/>
</dbReference>
<dbReference type="GO" id="GO:0004016">
    <property type="term" value="F:adenylate cyclase activity"/>
    <property type="evidence" value="ECO:0007669"/>
    <property type="project" value="TreeGrafter"/>
</dbReference>
<dbReference type="GO" id="GO:0000166">
    <property type="term" value="F:nucleotide binding"/>
    <property type="evidence" value="ECO:0007669"/>
    <property type="project" value="UniProtKB-KW"/>
</dbReference>
<comment type="caution">
    <text evidence="8">The sequence shown here is derived from an EMBL/GenBank/DDBJ whole genome shotgun (WGS) entry which is preliminary data.</text>
</comment>
<dbReference type="PANTHER" id="PTHR11920">
    <property type="entry name" value="GUANYLYL CYCLASE"/>
    <property type="match status" value="1"/>
</dbReference>
<dbReference type="Gene3D" id="3.30.70.1230">
    <property type="entry name" value="Nucleotide cyclase"/>
    <property type="match status" value="1"/>
</dbReference>
<dbReference type="GO" id="GO:0004383">
    <property type="term" value="F:guanylate cyclase activity"/>
    <property type="evidence" value="ECO:0007669"/>
    <property type="project" value="TreeGrafter"/>
</dbReference>
<dbReference type="InterPro" id="IPR050401">
    <property type="entry name" value="Cyclic_nucleotide_synthase"/>
</dbReference>
<comment type="subcellular location">
    <subcellularLocation>
        <location evidence="1">Membrane</location>
    </subcellularLocation>
</comment>
<keyword evidence="2" id="KW-0812">Transmembrane</keyword>
<keyword evidence="5" id="KW-0472">Membrane</keyword>
<reference evidence="8" key="2">
    <citation type="submission" date="2020-11" db="EMBL/GenBank/DDBJ databases">
        <authorList>
            <person name="McCartney M.A."/>
            <person name="Auch B."/>
            <person name="Kono T."/>
            <person name="Mallez S."/>
            <person name="Becker A."/>
            <person name="Gohl D.M."/>
            <person name="Silverstein K.A.T."/>
            <person name="Koren S."/>
            <person name="Bechman K.B."/>
            <person name="Herman A."/>
            <person name="Abrahante J.E."/>
            <person name="Garbe J."/>
        </authorList>
    </citation>
    <scope>NUCLEOTIDE SEQUENCE</scope>
    <source>
        <strain evidence="8">Duluth1</strain>
        <tissue evidence="8">Whole animal</tissue>
    </source>
</reference>
<evidence type="ECO:0000256" key="6">
    <source>
        <dbReference type="ARBA" id="ARBA00023239"/>
    </source>
</evidence>
<evidence type="ECO:0000259" key="7">
    <source>
        <dbReference type="PROSITE" id="PS50125"/>
    </source>
</evidence>
<keyword evidence="4" id="KW-1133">Transmembrane helix</keyword>
<accession>A0A9D4N4Q9</accession>